<evidence type="ECO:0000256" key="1">
    <source>
        <dbReference type="SAM" id="SignalP"/>
    </source>
</evidence>
<dbReference type="EMBL" id="GL870975">
    <property type="protein sequence ID" value="EGC38516.1"/>
    <property type="molecule type" value="Genomic_DNA"/>
</dbReference>
<dbReference type="InParanoid" id="F0ZC17"/>
<gene>
    <name evidence="2" type="ORF">DICPUDRAFT_45798</name>
</gene>
<name>F0ZC17_DICPU</name>
<evidence type="ECO:0008006" key="4">
    <source>
        <dbReference type="Google" id="ProtNLM"/>
    </source>
</evidence>
<sequence>MKSYLLLIVAFLSVFFISSTQGEFCNVFSNCGEGNCCTSLVFGYCRPLGQLGEPCKTKTDTEHFCGCIEGLKCSNEVCVSK</sequence>
<dbReference type="OrthoDB" id="10347725at2759"/>
<accession>F0ZC17</accession>
<reference evidence="3" key="1">
    <citation type="journal article" date="2011" name="Genome Biol.">
        <title>Comparative genomics of the social amoebae Dictyostelium discoideum and Dictyostelium purpureum.</title>
        <authorList>
            <consortium name="US DOE Joint Genome Institute (JGI-PGF)"/>
            <person name="Sucgang R."/>
            <person name="Kuo A."/>
            <person name="Tian X."/>
            <person name="Salerno W."/>
            <person name="Parikh A."/>
            <person name="Feasley C.L."/>
            <person name="Dalin E."/>
            <person name="Tu H."/>
            <person name="Huang E."/>
            <person name="Barry K."/>
            <person name="Lindquist E."/>
            <person name="Shapiro H."/>
            <person name="Bruce D."/>
            <person name="Schmutz J."/>
            <person name="Salamov A."/>
            <person name="Fey P."/>
            <person name="Gaudet P."/>
            <person name="Anjard C."/>
            <person name="Babu M.M."/>
            <person name="Basu S."/>
            <person name="Bushmanova Y."/>
            <person name="van der Wel H."/>
            <person name="Katoh-Kurasawa M."/>
            <person name="Dinh C."/>
            <person name="Coutinho P.M."/>
            <person name="Saito T."/>
            <person name="Elias M."/>
            <person name="Schaap P."/>
            <person name="Kay R.R."/>
            <person name="Henrissat B."/>
            <person name="Eichinger L."/>
            <person name="Rivero F."/>
            <person name="Putnam N.H."/>
            <person name="West C.M."/>
            <person name="Loomis W.F."/>
            <person name="Chisholm R.L."/>
            <person name="Shaulsky G."/>
            <person name="Strassmann J.E."/>
            <person name="Queller D.C."/>
            <person name="Kuspa A."/>
            <person name="Grigoriev I.V."/>
        </authorList>
    </citation>
    <scope>NUCLEOTIDE SEQUENCE [LARGE SCALE GENOMIC DNA]</scope>
    <source>
        <strain evidence="3">QSDP1</strain>
    </source>
</reference>
<dbReference type="eggNOG" id="ENOG502RIGM">
    <property type="taxonomic scope" value="Eukaryota"/>
</dbReference>
<feature type="signal peptide" evidence="1">
    <location>
        <begin position="1"/>
        <end position="22"/>
    </location>
</feature>
<protein>
    <recommendedName>
        <fullName evidence="4">Dickkopf N-terminal cysteine-rich domain-containing protein</fullName>
    </recommendedName>
</protein>
<dbReference type="VEuPathDB" id="AmoebaDB:DICPUDRAFT_45798"/>
<proteinExistence type="predicted"/>
<dbReference type="GeneID" id="10507138"/>
<dbReference type="AlphaFoldDB" id="F0ZC17"/>
<dbReference type="KEGG" id="dpp:DICPUDRAFT_45798"/>
<feature type="chain" id="PRO_5003265007" description="Dickkopf N-terminal cysteine-rich domain-containing protein" evidence="1">
    <location>
        <begin position="23"/>
        <end position="81"/>
    </location>
</feature>
<keyword evidence="1" id="KW-0732">Signal</keyword>
<evidence type="ECO:0000313" key="3">
    <source>
        <dbReference type="Proteomes" id="UP000001064"/>
    </source>
</evidence>
<dbReference type="Proteomes" id="UP000001064">
    <property type="component" value="Unassembled WGS sequence"/>
</dbReference>
<dbReference type="Gene3D" id="2.10.80.10">
    <property type="entry name" value="Lipase, subunit A"/>
    <property type="match status" value="1"/>
</dbReference>
<dbReference type="OMA" id="DSEHFCG"/>
<organism evidence="2 3">
    <name type="scientific">Dictyostelium purpureum</name>
    <name type="common">Slime mold</name>
    <dbReference type="NCBI Taxonomy" id="5786"/>
    <lineage>
        <taxon>Eukaryota</taxon>
        <taxon>Amoebozoa</taxon>
        <taxon>Evosea</taxon>
        <taxon>Eumycetozoa</taxon>
        <taxon>Dictyostelia</taxon>
        <taxon>Dictyosteliales</taxon>
        <taxon>Dictyosteliaceae</taxon>
        <taxon>Dictyostelium</taxon>
    </lineage>
</organism>
<keyword evidence="3" id="KW-1185">Reference proteome</keyword>
<evidence type="ECO:0000313" key="2">
    <source>
        <dbReference type="EMBL" id="EGC38516.1"/>
    </source>
</evidence>
<dbReference type="RefSeq" id="XP_003284981.1">
    <property type="nucleotide sequence ID" value="XM_003284933.1"/>
</dbReference>